<keyword evidence="4" id="KW-1185">Reference proteome</keyword>
<accession>A0ABV3B563</accession>
<feature type="region of interest" description="Disordered" evidence="1">
    <location>
        <begin position="148"/>
        <end position="168"/>
    </location>
</feature>
<dbReference type="Proteomes" id="UP001551189">
    <property type="component" value="Unassembled WGS sequence"/>
</dbReference>
<evidence type="ECO:0008006" key="5">
    <source>
        <dbReference type="Google" id="ProtNLM"/>
    </source>
</evidence>
<keyword evidence="2" id="KW-0732">Signal</keyword>
<feature type="chain" id="PRO_5047262036" description="Lipoprotein" evidence="2">
    <location>
        <begin position="27"/>
        <end position="168"/>
    </location>
</feature>
<evidence type="ECO:0000256" key="2">
    <source>
        <dbReference type="SAM" id="SignalP"/>
    </source>
</evidence>
<sequence>MKRGTAVRVAAVVALAPLLTACGAEYDPLFVTGTAAEPTLAWRDCPAAKDDGITEAALYEWDDSSTVDDPGRTLWHIRATDGKTVSQRIRLGTAPDGFTTERPLTDALDPGTTYALRTNMASDDQVSGFLTFRLEQLAPGQVVFGESDAESRTAYDDRDDEEFGCFPE</sequence>
<name>A0ABV3B563_9ACTN</name>
<evidence type="ECO:0000313" key="4">
    <source>
        <dbReference type="Proteomes" id="UP001551189"/>
    </source>
</evidence>
<feature type="compositionally biased region" description="Acidic residues" evidence="1">
    <location>
        <begin position="157"/>
        <end position="168"/>
    </location>
</feature>
<dbReference type="RefSeq" id="WP_359698111.1">
    <property type="nucleotide sequence ID" value="NZ_JBEYXT010000122.1"/>
</dbReference>
<feature type="signal peptide" evidence="2">
    <location>
        <begin position="1"/>
        <end position="26"/>
    </location>
</feature>
<reference evidence="3 4" key="1">
    <citation type="submission" date="2024-06" db="EMBL/GenBank/DDBJ databases">
        <title>The Natural Products Discovery Center: Release of the First 8490 Sequenced Strains for Exploring Actinobacteria Biosynthetic Diversity.</title>
        <authorList>
            <person name="Kalkreuter E."/>
            <person name="Kautsar S.A."/>
            <person name="Yang D."/>
            <person name="Bader C.D."/>
            <person name="Teijaro C.N."/>
            <person name="Fluegel L."/>
            <person name="Davis C.M."/>
            <person name="Simpson J.R."/>
            <person name="Lauterbach L."/>
            <person name="Steele A.D."/>
            <person name="Gui C."/>
            <person name="Meng S."/>
            <person name="Li G."/>
            <person name="Viehrig K."/>
            <person name="Ye F."/>
            <person name="Su P."/>
            <person name="Kiefer A.F."/>
            <person name="Nichols A."/>
            <person name="Cepeda A.J."/>
            <person name="Yan W."/>
            <person name="Fan B."/>
            <person name="Jiang Y."/>
            <person name="Adhikari A."/>
            <person name="Zheng C.-J."/>
            <person name="Schuster L."/>
            <person name="Cowan T.M."/>
            <person name="Smanski M.J."/>
            <person name="Chevrette M.G."/>
            <person name="De Carvalho L.P.S."/>
            <person name="Shen B."/>
        </authorList>
    </citation>
    <scope>NUCLEOTIDE SEQUENCE [LARGE SCALE GENOMIC DNA]</scope>
    <source>
        <strain evidence="3 4">NPDC046851</strain>
    </source>
</reference>
<organism evidence="3 4">
    <name type="scientific">Streptomyces neyagawaensis</name>
    <dbReference type="NCBI Taxonomy" id="42238"/>
    <lineage>
        <taxon>Bacteria</taxon>
        <taxon>Bacillati</taxon>
        <taxon>Actinomycetota</taxon>
        <taxon>Actinomycetes</taxon>
        <taxon>Kitasatosporales</taxon>
        <taxon>Streptomycetaceae</taxon>
        <taxon>Streptomyces</taxon>
    </lineage>
</organism>
<evidence type="ECO:0000313" key="3">
    <source>
        <dbReference type="EMBL" id="MEU6804094.1"/>
    </source>
</evidence>
<dbReference type="PROSITE" id="PS51257">
    <property type="entry name" value="PROKAR_LIPOPROTEIN"/>
    <property type="match status" value="1"/>
</dbReference>
<comment type="caution">
    <text evidence="3">The sequence shown here is derived from an EMBL/GenBank/DDBJ whole genome shotgun (WGS) entry which is preliminary data.</text>
</comment>
<gene>
    <name evidence="3" type="ORF">ABZ931_24255</name>
</gene>
<dbReference type="EMBL" id="JBEYXT010000122">
    <property type="protein sequence ID" value="MEU6804094.1"/>
    <property type="molecule type" value="Genomic_DNA"/>
</dbReference>
<protein>
    <recommendedName>
        <fullName evidence="5">Lipoprotein</fullName>
    </recommendedName>
</protein>
<proteinExistence type="predicted"/>
<evidence type="ECO:0000256" key="1">
    <source>
        <dbReference type="SAM" id="MobiDB-lite"/>
    </source>
</evidence>